<evidence type="ECO:0000256" key="8">
    <source>
        <dbReference type="SAM" id="Phobius"/>
    </source>
</evidence>
<dbReference type="AlphaFoldDB" id="A0A0B7KIB8"/>
<keyword evidence="5 7" id="KW-0408">Iron</keyword>
<protein>
    <recommendedName>
        <fullName evidence="10">Cytochrome P450</fullName>
    </recommendedName>
</protein>
<dbReference type="PANTHER" id="PTHR46206">
    <property type="entry name" value="CYTOCHROME P450"/>
    <property type="match status" value="1"/>
</dbReference>
<keyword evidence="8" id="KW-0472">Membrane</keyword>
<keyword evidence="8" id="KW-0812">Transmembrane</keyword>
<dbReference type="GO" id="GO:0016705">
    <property type="term" value="F:oxidoreductase activity, acting on paired donors, with incorporation or reduction of molecular oxygen"/>
    <property type="evidence" value="ECO:0007669"/>
    <property type="project" value="InterPro"/>
</dbReference>
<dbReference type="SUPFAM" id="SSF48264">
    <property type="entry name" value="Cytochrome P450"/>
    <property type="match status" value="1"/>
</dbReference>
<evidence type="ECO:0000313" key="9">
    <source>
        <dbReference type="EMBL" id="CEO57298.1"/>
    </source>
</evidence>
<dbReference type="CDD" id="cd11041">
    <property type="entry name" value="CYP503A1-like"/>
    <property type="match status" value="1"/>
</dbReference>
<proteinExistence type="inferred from homology"/>
<dbReference type="Gene3D" id="1.10.630.10">
    <property type="entry name" value="Cytochrome P450"/>
    <property type="match status" value="1"/>
</dbReference>
<dbReference type="InterPro" id="IPR002403">
    <property type="entry name" value="Cyt_P450_E_grp-IV"/>
</dbReference>
<reference evidence="9" key="1">
    <citation type="submission" date="2015-01" db="EMBL/GenBank/DDBJ databases">
        <authorList>
            <person name="Durling Mikael"/>
        </authorList>
    </citation>
    <scope>NUCLEOTIDE SEQUENCE</scope>
</reference>
<dbReference type="EMBL" id="CDPU01000095">
    <property type="protein sequence ID" value="CEO57298.1"/>
    <property type="molecule type" value="Genomic_DNA"/>
</dbReference>
<keyword evidence="4" id="KW-0560">Oxidoreductase</keyword>
<feature type="transmembrane region" description="Helical" evidence="8">
    <location>
        <begin position="193"/>
        <end position="213"/>
    </location>
</feature>
<dbReference type="PANTHER" id="PTHR46206:SF4">
    <property type="entry name" value="P450, PUTATIVE (EUROFUNG)-RELATED"/>
    <property type="match status" value="1"/>
</dbReference>
<keyword evidence="6" id="KW-0503">Monooxygenase</keyword>
<sequence>MSTPLRNMLQQEALSVVLARPWISTGIFIPLIILLIDYLNYYRLRKRLGNIPVVGDASYLWRRLRWTETDASFQKVFQKGYDTFSKKAKPFAFWGQNEDFVIILPPGSCEDVKNVGPEKLSFLQAVEDISPVDVHAQSYHFNLHTNILGRSHVDAVRQSVNKNMNQLHEIVVKKADETIPNLFDDFATTNEPFAAFLTIWHLVNIVSASYLVGPEFSDNAEYLQAIEYYCITVPAFIYGYFWVPAPLRRLYWYLSPQGFKIRACKAKLKAFVAPKIRQVIKTWQEEGQVSGSYTLLGAMLELKAQRGQIKQDPKAMTNAELERQVDIFSDEMIFTGFDSAGPVACMVTQLVFEAMRDKDLTRALRDEIEAALAANNGEWNTQVLTSVPKLDSFTRESLRVNGPTLLSVSRTVMEPMELKSGLRLKRGNIISNASWLIHNDEDHYKQAHEFDPYRFYDEKTNKVTTKVTTASSSFLGYGYGAQMCPGRHLGIRMSQILFAKLLMQYNGEFENARAGKPPNIVTSGQVLPPYHTKVIMKHRKA</sequence>
<dbReference type="PRINTS" id="PR00465">
    <property type="entry name" value="EP450IV"/>
</dbReference>
<feature type="binding site" description="axial binding residue" evidence="7">
    <location>
        <position position="484"/>
    </location>
    <ligand>
        <name>heme</name>
        <dbReference type="ChEBI" id="CHEBI:30413"/>
    </ligand>
    <ligandPart>
        <name>Fe</name>
        <dbReference type="ChEBI" id="CHEBI:18248"/>
    </ligandPart>
</feature>
<evidence type="ECO:0000256" key="5">
    <source>
        <dbReference type="ARBA" id="ARBA00023004"/>
    </source>
</evidence>
<evidence type="ECO:0000256" key="4">
    <source>
        <dbReference type="ARBA" id="ARBA00023002"/>
    </source>
</evidence>
<keyword evidence="7" id="KW-0349">Heme</keyword>
<comment type="cofactor">
    <cofactor evidence="1 7">
        <name>heme</name>
        <dbReference type="ChEBI" id="CHEBI:30413"/>
    </cofactor>
</comment>
<evidence type="ECO:0000256" key="1">
    <source>
        <dbReference type="ARBA" id="ARBA00001971"/>
    </source>
</evidence>
<evidence type="ECO:0000256" key="7">
    <source>
        <dbReference type="PIRSR" id="PIRSR602403-1"/>
    </source>
</evidence>
<dbReference type="GO" id="GO:0020037">
    <property type="term" value="F:heme binding"/>
    <property type="evidence" value="ECO:0007669"/>
    <property type="project" value="InterPro"/>
</dbReference>
<dbReference type="Pfam" id="PF00067">
    <property type="entry name" value="p450"/>
    <property type="match status" value="1"/>
</dbReference>
<evidence type="ECO:0008006" key="10">
    <source>
        <dbReference type="Google" id="ProtNLM"/>
    </source>
</evidence>
<gene>
    <name evidence="9" type="ORF">BN869_000013356_1</name>
</gene>
<comment type="similarity">
    <text evidence="2">Belongs to the cytochrome P450 family.</text>
</comment>
<keyword evidence="8" id="KW-1133">Transmembrane helix</keyword>
<evidence type="ECO:0000256" key="3">
    <source>
        <dbReference type="ARBA" id="ARBA00022723"/>
    </source>
</evidence>
<feature type="transmembrane region" description="Helical" evidence="8">
    <location>
        <begin position="225"/>
        <end position="243"/>
    </location>
</feature>
<keyword evidence="3 7" id="KW-0479">Metal-binding</keyword>
<dbReference type="InterPro" id="IPR001128">
    <property type="entry name" value="Cyt_P450"/>
</dbReference>
<dbReference type="InterPro" id="IPR036396">
    <property type="entry name" value="Cyt_P450_sf"/>
</dbReference>
<evidence type="ECO:0000256" key="6">
    <source>
        <dbReference type="ARBA" id="ARBA00023033"/>
    </source>
</evidence>
<evidence type="ECO:0000256" key="2">
    <source>
        <dbReference type="ARBA" id="ARBA00010617"/>
    </source>
</evidence>
<feature type="transmembrane region" description="Helical" evidence="8">
    <location>
        <begin position="20"/>
        <end position="39"/>
    </location>
</feature>
<name>A0A0B7KIB8_BIOOC</name>
<dbReference type="GO" id="GO:0005506">
    <property type="term" value="F:iron ion binding"/>
    <property type="evidence" value="ECO:0007669"/>
    <property type="project" value="InterPro"/>
</dbReference>
<accession>A0A0B7KIB8</accession>
<organism evidence="9">
    <name type="scientific">Bionectria ochroleuca</name>
    <name type="common">Gliocladium roseum</name>
    <dbReference type="NCBI Taxonomy" id="29856"/>
    <lineage>
        <taxon>Eukaryota</taxon>
        <taxon>Fungi</taxon>
        <taxon>Dikarya</taxon>
        <taxon>Ascomycota</taxon>
        <taxon>Pezizomycotina</taxon>
        <taxon>Sordariomycetes</taxon>
        <taxon>Hypocreomycetidae</taxon>
        <taxon>Hypocreales</taxon>
        <taxon>Bionectriaceae</taxon>
        <taxon>Clonostachys</taxon>
    </lineage>
</organism>
<dbReference type="GO" id="GO:0004497">
    <property type="term" value="F:monooxygenase activity"/>
    <property type="evidence" value="ECO:0007669"/>
    <property type="project" value="UniProtKB-KW"/>
</dbReference>